<feature type="non-terminal residue" evidence="2">
    <location>
        <position position="66"/>
    </location>
</feature>
<accession>A0A1A8N6U6</accession>
<sequence>WLHCQYARKAALHLFTHFITLLSFGLQPMLLLHAAVSFCSLSFVCRRRAPSSLSIKPFDIEECISS</sequence>
<reference evidence="2" key="2">
    <citation type="submission" date="2016-06" db="EMBL/GenBank/DDBJ databases">
        <title>The genome of a short-lived fish provides insights into sex chromosome evolution and the genetic control of aging.</title>
        <authorList>
            <person name="Reichwald K."/>
            <person name="Felder M."/>
            <person name="Petzold A."/>
            <person name="Koch P."/>
            <person name="Groth M."/>
            <person name="Platzer M."/>
        </authorList>
    </citation>
    <scope>NUCLEOTIDE SEQUENCE</scope>
    <source>
        <tissue evidence="2">Brain</tissue>
    </source>
</reference>
<evidence type="ECO:0000256" key="1">
    <source>
        <dbReference type="SAM" id="Phobius"/>
    </source>
</evidence>
<feature type="non-terminal residue" evidence="2">
    <location>
        <position position="1"/>
    </location>
</feature>
<dbReference type="EMBL" id="HAEH01000393">
    <property type="protein sequence ID" value="SBR64803.1"/>
    <property type="molecule type" value="Transcribed_RNA"/>
</dbReference>
<proteinExistence type="predicted"/>
<protein>
    <submittedName>
        <fullName evidence="2">Uncharacterized protein</fullName>
    </submittedName>
</protein>
<name>A0A1A8N6U6_9TELE</name>
<reference evidence="2" key="1">
    <citation type="submission" date="2016-05" db="EMBL/GenBank/DDBJ databases">
        <authorList>
            <person name="Lavstsen T."/>
            <person name="Jespersen J.S."/>
        </authorList>
    </citation>
    <scope>NUCLEOTIDE SEQUENCE</scope>
    <source>
        <tissue evidence="2">Brain</tissue>
    </source>
</reference>
<keyword evidence="1" id="KW-0812">Transmembrane</keyword>
<gene>
    <name evidence="2" type="primary">Nfu_g_1_013613</name>
</gene>
<keyword evidence="1" id="KW-1133">Transmembrane helix</keyword>
<feature type="transmembrane region" description="Helical" evidence="1">
    <location>
        <begin position="18"/>
        <end position="44"/>
    </location>
</feature>
<evidence type="ECO:0000313" key="2">
    <source>
        <dbReference type="EMBL" id="SBR64803.1"/>
    </source>
</evidence>
<dbReference type="AlphaFoldDB" id="A0A1A8N6U6"/>
<keyword evidence="1" id="KW-0472">Membrane</keyword>
<organism evidence="2">
    <name type="scientific">Nothobranchius rachovii</name>
    <name type="common">bluefin notho</name>
    <dbReference type="NCBI Taxonomy" id="451742"/>
    <lineage>
        <taxon>Eukaryota</taxon>
        <taxon>Metazoa</taxon>
        <taxon>Chordata</taxon>
        <taxon>Craniata</taxon>
        <taxon>Vertebrata</taxon>
        <taxon>Euteleostomi</taxon>
        <taxon>Actinopterygii</taxon>
        <taxon>Neopterygii</taxon>
        <taxon>Teleostei</taxon>
        <taxon>Neoteleostei</taxon>
        <taxon>Acanthomorphata</taxon>
        <taxon>Ovalentaria</taxon>
        <taxon>Atherinomorphae</taxon>
        <taxon>Cyprinodontiformes</taxon>
        <taxon>Nothobranchiidae</taxon>
        <taxon>Nothobranchius</taxon>
    </lineage>
</organism>